<comment type="caution">
    <text evidence="2">The sequence shown here is derived from an EMBL/GenBank/DDBJ whole genome shotgun (WGS) entry which is preliminary data.</text>
</comment>
<evidence type="ECO:0000313" key="2">
    <source>
        <dbReference type="EMBL" id="KAG7499422.1"/>
    </source>
</evidence>
<feature type="compositionally biased region" description="Acidic residues" evidence="1">
    <location>
        <begin position="17"/>
        <end position="30"/>
    </location>
</feature>
<accession>A0AAV6R4R5</accession>
<dbReference type="EMBL" id="JAGKHQ010000014">
    <property type="protein sequence ID" value="KAG7499422.1"/>
    <property type="molecule type" value="Genomic_DNA"/>
</dbReference>
<keyword evidence="3" id="KW-1185">Reference proteome</keyword>
<gene>
    <name evidence="2" type="ORF">JOB18_037564</name>
</gene>
<dbReference type="AlphaFoldDB" id="A0AAV6R4R5"/>
<feature type="region of interest" description="Disordered" evidence="1">
    <location>
        <begin position="17"/>
        <end position="42"/>
    </location>
</feature>
<sequence length="71" mass="7838">MSAVLFLEFHTLSCESDPEQSEDLYPDPDTADIRREPGASAAEAGERGHWAWSTLIVFQSVCLWLGATLIV</sequence>
<organism evidence="2 3">
    <name type="scientific">Solea senegalensis</name>
    <name type="common">Senegalese sole</name>
    <dbReference type="NCBI Taxonomy" id="28829"/>
    <lineage>
        <taxon>Eukaryota</taxon>
        <taxon>Metazoa</taxon>
        <taxon>Chordata</taxon>
        <taxon>Craniata</taxon>
        <taxon>Vertebrata</taxon>
        <taxon>Euteleostomi</taxon>
        <taxon>Actinopterygii</taxon>
        <taxon>Neopterygii</taxon>
        <taxon>Teleostei</taxon>
        <taxon>Neoteleostei</taxon>
        <taxon>Acanthomorphata</taxon>
        <taxon>Carangaria</taxon>
        <taxon>Pleuronectiformes</taxon>
        <taxon>Pleuronectoidei</taxon>
        <taxon>Soleidae</taxon>
        <taxon>Solea</taxon>
    </lineage>
</organism>
<name>A0AAV6R4R5_SOLSE</name>
<evidence type="ECO:0000313" key="3">
    <source>
        <dbReference type="Proteomes" id="UP000693946"/>
    </source>
</evidence>
<evidence type="ECO:0000256" key="1">
    <source>
        <dbReference type="SAM" id="MobiDB-lite"/>
    </source>
</evidence>
<protein>
    <submittedName>
        <fullName evidence="2">Uncharacterized protein</fullName>
    </submittedName>
</protein>
<dbReference type="Proteomes" id="UP000693946">
    <property type="component" value="Linkage Group LG21"/>
</dbReference>
<proteinExistence type="predicted"/>
<reference evidence="2 3" key="1">
    <citation type="journal article" date="2021" name="Sci. Rep.">
        <title>Chromosome anchoring in Senegalese sole (Solea senegalensis) reveals sex-associated markers and genome rearrangements in flatfish.</title>
        <authorList>
            <person name="Guerrero-Cozar I."/>
            <person name="Gomez-Garrido J."/>
            <person name="Berbel C."/>
            <person name="Martinez-Blanch J.F."/>
            <person name="Alioto T."/>
            <person name="Claros M.G."/>
            <person name="Gagnaire P.A."/>
            <person name="Manchado M."/>
        </authorList>
    </citation>
    <scope>NUCLEOTIDE SEQUENCE [LARGE SCALE GENOMIC DNA]</scope>
    <source>
        <strain evidence="2">Sse05_10M</strain>
    </source>
</reference>